<keyword evidence="1" id="KW-0863">Zinc-finger</keyword>
<name>A0A8K0NSZ3_LADFU</name>
<dbReference type="InterPro" id="IPR013087">
    <property type="entry name" value="Znf_C2H2_type"/>
</dbReference>
<keyword evidence="5" id="KW-1185">Reference proteome</keyword>
<feature type="compositionally biased region" description="Basic and acidic residues" evidence="2">
    <location>
        <begin position="61"/>
        <end position="71"/>
    </location>
</feature>
<feature type="domain" description="C2H2-type" evidence="3">
    <location>
        <begin position="119"/>
        <end position="147"/>
    </location>
</feature>
<dbReference type="EMBL" id="KZ308164">
    <property type="protein sequence ID" value="KAG8223535.1"/>
    <property type="molecule type" value="Genomic_DNA"/>
</dbReference>
<dbReference type="PROSITE" id="PS00028">
    <property type="entry name" value="ZINC_FINGER_C2H2_1"/>
    <property type="match status" value="1"/>
</dbReference>
<gene>
    <name evidence="4" type="ORF">J437_LFUL009899</name>
</gene>
<feature type="compositionally biased region" description="Acidic residues" evidence="2">
    <location>
        <begin position="49"/>
        <end position="60"/>
    </location>
</feature>
<dbReference type="OrthoDB" id="6361927at2759"/>
<organism evidence="4 5">
    <name type="scientific">Ladona fulva</name>
    <name type="common">Scarce chaser dragonfly</name>
    <name type="synonym">Libellula fulva</name>
    <dbReference type="NCBI Taxonomy" id="123851"/>
    <lineage>
        <taxon>Eukaryota</taxon>
        <taxon>Metazoa</taxon>
        <taxon>Ecdysozoa</taxon>
        <taxon>Arthropoda</taxon>
        <taxon>Hexapoda</taxon>
        <taxon>Insecta</taxon>
        <taxon>Pterygota</taxon>
        <taxon>Palaeoptera</taxon>
        <taxon>Odonata</taxon>
        <taxon>Epiprocta</taxon>
        <taxon>Anisoptera</taxon>
        <taxon>Libelluloidea</taxon>
        <taxon>Libellulidae</taxon>
        <taxon>Ladona</taxon>
    </lineage>
</organism>
<feature type="region of interest" description="Disordered" evidence="2">
    <location>
        <begin position="44"/>
        <end position="71"/>
    </location>
</feature>
<protein>
    <recommendedName>
        <fullName evidence="3">C2H2-type domain-containing protein</fullName>
    </recommendedName>
</protein>
<reference evidence="4" key="2">
    <citation type="submission" date="2017-10" db="EMBL/GenBank/DDBJ databases">
        <title>Ladona fulva Genome sequencing and assembly.</title>
        <authorList>
            <person name="Murali S."/>
            <person name="Richards S."/>
            <person name="Bandaranaike D."/>
            <person name="Bellair M."/>
            <person name="Blankenburg K."/>
            <person name="Chao H."/>
            <person name="Dinh H."/>
            <person name="Doddapaneni H."/>
            <person name="Dugan-Rocha S."/>
            <person name="Elkadiri S."/>
            <person name="Gnanaolivu R."/>
            <person name="Hernandez B."/>
            <person name="Skinner E."/>
            <person name="Javaid M."/>
            <person name="Lee S."/>
            <person name="Li M."/>
            <person name="Ming W."/>
            <person name="Munidasa M."/>
            <person name="Muniz J."/>
            <person name="Nguyen L."/>
            <person name="Hughes D."/>
            <person name="Osuji N."/>
            <person name="Pu L.-L."/>
            <person name="Puazo M."/>
            <person name="Qu C."/>
            <person name="Quiroz J."/>
            <person name="Raj R."/>
            <person name="Weissenberger G."/>
            <person name="Xin Y."/>
            <person name="Zou X."/>
            <person name="Han Y."/>
            <person name="Worley K."/>
            <person name="Muzny D."/>
            <person name="Gibbs R."/>
        </authorList>
    </citation>
    <scope>NUCLEOTIDE SEQUENCE</scope>
    <source>
        <strain evidence="4">Sampled in the wild</strain>
    </source>
</reference>
<dbReference type="GO" id="GO:0008270">
    <property type="term" value="F:zinc ion binding"/>
    <property type="evidence" value="ECO:0007669"/>
    <property type="project" value="UniProtKB-KW"/>
</dbReference>
<accession>A0A8K0NSZ3</accession>
<evidence type="ECO:0000256" key="2">
    <source>
        <dbReference type="SAM" id="MobiDB-lite"/>
    </source>
</evidence>
<feature type="compositionally biased region" description="Pro residues" evidence="2">
    <location>
        <begin position="182"/>
        <end position="200"/>
    </location>
</feature>
<feature type="region of interest" description="Disordered" evidence="2">
    <location>
        <begin position="222"/>
        <end position="268"/>
    </location>
</feature>
<feature type="compositionally biased region" description="Basic and acidic residues" evidence="2">
    <location>
        <begin position="239"/>
        <end position="249"/>
    </location>
</feature>
<sequence>MVGGGGCGGTPLSFLALPPPALQAIAAAASTAKPGAVVTVRVPVGAESDFTEDPDSTDPSEDPRPPIREVDGPEAGFVCAKCRLAFPSDAALLAHQRLSCFAAAPTDARGGIRLVRALYECRICRERFPSIKAAKKHCSTKHPTEQPMVQQHQPPSMASERQSPATPVSPPAKPPSRGSSLLPPPPPGPSTSIPPPPPESPSVGLSYEMEDVVNQIAALAKAAAESTVDSNANISGGKEGGEGRSEVVGEVRSSPPSRPPSSQLAVPL</sequence>
<keyword evidence="1" id="KW-0479">Metal-binding</keyword>
<evidence type="ECO:0000256" key="1">
    <source>
        <dbReference type="PROSITE-ProRule" id="PRU00042"/>
    </source>
</evidence>
<dbReference type="Proteomes" id="UP000792457">
    <property type="component" value="Unassembled WGS sequence"/>
</dbReference>
<dbReference type="Gene3D" id="3.30.160.60">
    <property type="entry name" value="Classic Zinc Finger"/>
    <property type="match status" value="1"/>
</dbReference>
<reference evidence="4" key="1">
    <citation type="submission" date="2013-04" db="EMBL/GenBank/DDBJ databases">
        <authorList>
            <person name="Qu J."/>
            <person name="Murali S.C."/>
            <person name="Bandaranaike D."/>
            <person name="Bellair M."/>
            <person name="Blankenburg K."/>
            <person name="Chao H."/>
            <person name="Dinh H."/>
            <person name="Doddapaneni H."/>
            <person name="Downs B."/>
            <person name="Dugan-Rocha S."/>
            <person name="Elkadiri S."/>
            <person name="Gnanaolivu R.D."/>
            <person name="Hernandez B."/>
            <person name="Javaid M."/>
            <person name="Jayaseelan J.C."/>
            <person name="Lee S."/>
            <person name="Li M."/>
            <person name="Ming W."/>
            <person name="Munidasa M."/>
            <person name="Muniz J."/>
            <person name="Nguyen L."/>
            <person name="Ongeri F."/>
            <person name="Osuji N."/>
            <person name="Pu L.-L."/>
            <person name="Puazo M."/>
            <person name="Qu C."/>
            <person name="Quiroz J."/>
            <person name="Raj R."/>
            <person name="Weissenberger G."/>
            <person name="Xin Y."/>
            <person name="Zou X."/>
            <person name="Han Y."/>
            <person name="Richards S."/>
            <person name="Worley K."/>
            <person name="Muzny D."/>
            <person name="Gibbs R."/>
        </authorList>
    </citation>
    <scope>NUCLEOTIDE SEQUENCE</scope>
    <source>
        <strain evidence="4">Sampled in the wild</strain>
    </source>
</reference>
<evidence type="ECO:0000313" key="5">
    <source>
        <dbReference type="Proteomes" id="UP000792457"/>
    </source>
</evidence>
<feature type="region of interest" description="Disordered" evidence="2">
    <location>
        <begin position="135"/>
        <end position="207"/>
    </location>
</feature>
<comment type="caution">
    <text evidence="4">The sequence shown here is derived from an EMBL/GenBank/DDBJ whole genome shotgun (WGS) entry which is preliminary data.</text>
</comment>
<dbReference type="AlphaFoldDB" id="A0A8K0NSZ3"/>
<proteinExistence type="predicted"/>
<dbReference type="PROSITE" id="PS50157">
    <property type="entry name" value="ZINC_FINGER_C2H2_2"/>
    <property type="match status" value="1"/>
</dbReference>
<keyword evidence="1" id="KW-0862">Zinc</keyword>
<feature type="compositionally biased region" description="Polar residues" evidence="2">
    <location>
        <begin position="147"/>
        <end position="162"/>
    </location>
</feature>
<evidence type="ECO:0000259" key="3">
    <source>
        <dbReference type="PROSITE" id="PS50157"/>
    </source>
</evidence>
<evidence type="ECO:0000313" key="4">
    <source>
        <dbReference type="EMBL" id="KAG8223535.1"/>
    </source>
</evidence>